<accession>A0A5B8IW52</accession>
<proteinExistence type="inferred from homology"/>
<dbReference type="PANTHER" id="PTHR44169:SF6">
    <property type="entry name" value="NADPH-DEPENDENT 1-ACYLDIHYDROXYACETONE PHOSPHATE REDUCTASE"/>
    <property type="match status" value="1"/>
</dbReference>
<comment type="similarity">
    <text evidence="1 3">Belongs to the short-chain dehydrogenases/reductases (SDR) family.</text>
</comment>
<sequence length="213" mass="22646">MAETFARQGITVITTMRDIEGHNEGAAGELRGLAQSESLPIHVVEIDVVNEASVRKGVAEALRLTGRIDILVNNAGIVVPGPVGLEPVDAFAANIDTNCHGSLRMFRALAPHMQDRGQGQVIQMSSALGRLLDPLLAGYCTSKLAVEAACDAIAIEQRPFGVDVSIIQPAGPYPTQLQANGIHYLNEMLAALPEAERANASRYDELAGNARAR</sequence>
<dbReference type="InterPro" id="IPR002347">
    <property type="entry name" value="SDR_fam"/>
</dbReference>
<protein>
    <submittedName>
        <fullName evidence="4">SDR family NAD(P)-dependent oxidoreductase</fullName>
    </submittedName>
</protein>
<evidence type="ECO:0000256" key="2">
    <source>
        <dbReference type="ARBA" id="ARBA00023002"/>
    </source>
</evidence>
<dbReference type="KEGG" id="lit:FPZ52_11675"/>
<dbReference type="PRINTS" id="PR00081">
    <property type="entry name" value="GDHRDH"/>
</dbReference>
<name>A0A5B8IW52_9RHOB</name>
<evidence type="ECO:0000256" key="1">
    <source>
        <dbReference type="ARBA" id="ARBA00006484"/>
    </source>
</evidence>
<geneLocation type="plasmid" evidence="4 5">
    <name>unnamed1</name>
</geneLocation>
<dbReference type="SUPFAM" id="SSF51735">
    <property type="entry name" value="NAD(P)-binding Rossmann-fold domains"/>
    <property type="match status" value="1"/>
</dbReference>
<organism evidence="4 5">
    <name type="scientific">Qingshengfaniella alkalisoli</name>
    <dbReference type="NCBI Taxonomy" id="2599296"/>
    <lineage>
        <taxon>Bacteria</taxon>
        <taxon>Pseudomonadati</taxon>
        <taxon>Pseudomonadota</taxon>
        <taxon>Alphaproteobacteria</taxon>
        <taxon>Rhodobacterales</taxon>
        <taxon>Paracoccaceae</taxon>
        <taxon>Qingshengfaniella</taxon>
    </lineage>
</organism>
<gene>
    <name evidence="4" type="ORF">FPZ52_11675</name>
</gene>
<evidence type="ECO:0000313" key="4">
    <source>
        <dbReference type="EMBL" id="QDY70382.1"/>
    </source>
</evidence>
<reference evidence="4 5" key="1">
    <citation type="submission" date="2019-07" db="EMBL/GenBank/DDBJ databases">
        <title>Litoreibacter alkalisoli sp. nov., isolated from saline-alkaline soil.</title>
        <authorList>
            <person name="Wang S."/>
            <person name="Xu L."/>
            <person name="Xing Y.-T."/>
            <person name="Sun J.-Q."/>
        </authorList>
    </citation>
    <scope>NUCLEOTIDE SEQUENCE [LARGE SCALE GENOMIC DNA]</scope>
    <source>
        <strain evidence="4 5">LN3S51</strain>
        <plasmid evidence="4 5">unnamed1</plasmid>
    </source>
</reference>
<dbReference type="OrthoDB" id="9793825at2"/>
<dbReference type="PANTHER" id="PTHR44169">
    <property type="entry name" value="NADPH-DEPENDENT 1-ACYLDIHYDROXYACETONE PHOSPHATE REDUCTASE"/>
    <property type="match status" value="1"/>
</dbReference>
<dbReference type="Pfam" id="PF00106">
    <property type="entry name" value="adh_short"/>
    <property type="match status" value="1"/>
</dbReference>
<evidence type="ECO:0000256" key="3">
    <source>
        <dbReference type="RuleBase" id="RU000363"/>
    </source>
</evidence>
<dbReference type="EMBL" id="CP042262">
    <property type="protein sequence ID" value="QDY70382.1"/>
    <property type="molecule type" value="Genomic_DNA"/>
</dbReference>
<dbReference type="AlphaFoldDB" id="A0A5B8IW52"/>
<keyword evidence="4" id="KW-0614">Plasmid</keyword>
<dbReference type="GO" id="GO:0016491">
    <property type="term" value="F:oxidoreductase activity"/>
    <property type="evidence" value="ECO:0007669"/>
    <property type="project" value="UniProtKB-KW"/>
</dbReference>
<keyword evidence="5" id="KW-1185">Reference proteome</keyword>
<dbReference type="InterPro" id="IPR036291">
    <property type="entry name" value="NAD(P)-bd_dom_sf"/>
</dbReference>
<dbReference type="PRINTS" id="PR00080">
    <property type="entry name" value="SDRFAMILY"/>
</dbReference>
<dbReference type="Proteomes" id="UP000318483">
    <property type="component" value="Plasmid unnamed1"/>
</dbReference>
<dbReference type="Gene3D" id="3.40.50.720">
    <property type="entry name" value="NAD(P)-binding Rossmann-like Domain"/>
    <property type="match status" value="1"/>
</dbReference>
<evidence type="ECO:0000313" key="5">
    <source>
        <dbReference type="Proteomes" id="UP000318483"/>
    </source>
</evidence>
<keyword evidence="2" id="KW-0560">Oxidoreductase</keyword>